<dbReference type="PRINTS" id="PR00400">
    <property type="entry name" value="TETREPRESSOR"/>
</dbReference>
<proteinExistence type="predicted"/>
<evidence type="ECO:0000256" key="5">
    <source>
        <dbReference type="PROSITE-ProRule" id="PRU00335"/>
    </source>
</evidence>
<evidence type="ECO:0000256" key="2">
    <source>
        <dbReference type="ARBA" id="ARBA00023015"/>
    </source>
</evidence>
<dbReference type="EMBL" id="CP078077">
    <property type="protein sequence ID" value="UPL14791.1"/>
    <property type="molecule type" value="Genomic_DNA"/>
</dbReference>
<evidence type="ECO:0000313" key="8">
    <source>
        <dbReference type="Proteomes" id="UP000831963"/>
    </source>
</evidence>
<dbReference type="PROSITE" id="PS50977">
    <property type="entry name" value="HTH_TETR_2"/>
    <property type="match status" value="1"/>
</dbReference>
<dbReference type="RefSeq" id="WP_247955627.1">
    <property type="nucleotide sequence ID" value="NZ_CP078077.1"/>
</dbReference>
<feature type="domain" description="HTH tetR-type" evidence="6">
    <location>
        <begin position="1"/>
        <end position="55"/>
    </location>
</feature>
<keyword evidence="2" id="KW-0805">Transcription regulation</keyword>
<dbReference type="SUPFAM" id="SSF46689">
    <property type="entry name" value="Homeodomain-like"/>
    <property type="match status" value="1"/>
</dbReference>
<dbReference type="Gene3D" id="1.10.357.10">
    <property type="entry name" value="Tetracycline Repressor, domain 2"/>
    <property type="match status" value="1"/>
</dbReference>
<evidence type="ECO:0000259" key="6">
    <source>
        <dbReference type="PROSITE" id="PS50977"/>
    </source>
</evidence>
<sequence length="197" mass="21813">MINAALELLNEDGLDAVTIREVARRMRVNVNTVSFQVGTKAHLLGLMSDAVLANLSLDGLPTDGFQRVEEALRRYRSTLLMYRDGARLTAGNTPFEEHTRQFAEKLVAALVMAGVPDTESVRGMWALFYFLLGITQEQQAAQAHASEEPLPASTFPTLHRLHSEVFSADFDARYEFGVVAILAHLRRASSGRRGALR</sequence>
<accession>A0ABY4IPQ6</accession>
<keyword evidence="8" id="KW-1185">Reference proteome</keyword>
<keyword evidence="1" id="KW-0678">Repressor</keyword>
<dbReference type="InterPro" id="IPR009057">
    <property type="entry name" value="Homeodomain-like_sf"/>
</dbReference>
<dbReference type="InterPro" id="IPR003012">
    <property type="entry name" value="Tet_transcr_reg_TetR"/>
</dbReference>
<protein>
    <submittedName>
        <fullName evidence="7">TetR/AcrR family transcriptional regulator C-terminal domain-containing protein</fullName>
    </submittedName>
</protein>
<dbReference type="Pfam" id="PF02909">
    <property type="entry name" value="TetR_C_1"/>
    <property type="match status" value="1"/>
</dbReference>
<evidence type="ECO:0000256" key="3">
    <source>
        <dbReference type="ARBA" id="ARBA00023125"/>
    </source>
</evidence>
<evidence type="ECO:0000313" key="7">
    <source>
        <dbReference type="EMBL" id="UPL14791.1"/>
    </source>
</evidence>
<gene>
    <name evidence="7" type="ORF">KV396_10000</name>
</gene>
<dbReference type="InterPro" id="IPR004111">
    <property type="entry name" value="Repressor_TetR_C"/>
</dbReference>
<dbReference type="Gene3D" id="1.10.10.60">
    <property type="entry name" value="Homeodomain-like"/>
    <property type="match status" value="1"/>
</dbReference>
<feature type="DNA-binding region" description="H-T-H motif" evidence="5">
    <location>
        <begin position="18"/>
        <end position="37"/>
    </location>
</feature>
<evidence type="ECO:0000256" key="4">
    <source>
        <dbReference type="ARBA" id="ARBA00023163"/>
    </source>
</evidence>
<keyword evidence="4" id="KW-0804">Transcription</keyword>
<organism evidence="7 8">
    <name type="scientific">Microbacterium galbinum</name>
    <dbReference type="NCBI Taxonomy" id="2851646"/>
    <lineage>
        <taxon>Bacteria</taxon>
        <taxon>Bacillati</taxon>
        <taxon>Actinomycetota</taxon>
        <taxon>Actinomycetes</taxon>
        <taxon>Micrococcales</taxon>
        <taxon>Microbacteriaceae</taxon>
        <taxon>Microbacterium</taxon>
    </lineage>
</organism>
<dbReference type="InterPro" id="IPR001647">
    <property type="entry name" value="HTH_TetR"/>
</dbReference>
<dbReference type="Pfam" id="PF00440">
    <property type="entry name" value="TetR_N"/>
    <property type="match status" value="1"/>
</dbReference>
<keyword evidence="3 5" id="KW-0238">DNA-binding</keyword>
<dbReference type="InterPro" id="IPR036271">
    <property type="entry name" value="Tet_transcr_reg_TetR-rel_C_sf"/>
</dbReference>
<dbReference type="Proteomes" id="UP000831963">
    <property type="component" value="Chromosome"/>
</dbReference>
<evidence type="ECO:0000256" key="1">
    <source>
        <dbReference type="ARBA" id="ARBA00022491"/>
    </source>
</evidence>
<dbReference type="SUPFAM" id="SSF48498">
    <property type="entry name" value="Tetracyclin repressor-like, C-terminal domain"/>
    <property type="match status" value="1"/>
</dbReference>
<name>A0ABY4IPQ6_9MICO</name>
<reference evidence="7 8" key="1">
    <citation type="submission" date="2021-06" db="EMBL/GenBank/DDBJ databases">
        <title>Genome-based taxonomic framework of Microbacterium strains isolated from marine environment, the description of four new species and reclassification of four preexisting species.</title>
        <authorList>
            <person name="Lee S.D."/>
            <person name="Kim S.-M."/>
            <person name="Byeon Y.-S."/>
            <person name="Yang H.L."/>
            <person name="Kim I.S."/>
        </authorList>
    </citation>
    <scope>NUCLEOTIDE SEQUENCE [LARGE SCALE GENOMIC DNA]</scope>
    <source>
        <strain evidence="7 8">SSW1-36</strain>
    </source>
</reference>